<dbReference type="Gene3D" id="3.30.1150.10">
    <property type="match status" value="1"/>
</dbReference>
<keyword evidence="10" id="KW-0735">Signal-anchor</keyword>
<dbReference type="GO" id="GO:0015891">
    <property type="term" value="P:siderophore transport"/>
    <property type="evidence" value="ECO:0007669"/>
    <property type="project" value="InterPro"/>
</dbReference>
<evidence type="ECO:0000256" key="9">
    <source>
        <dbReference type="ARBA" id="ARBA00023136"/>
    </source>
</evidence>
<feature type="region of interest" description="Disordered" evidence="11">
    <location>
        <begin position="55"/>
        <end position="172"/>
    </location>
</feature>
<dbReference type="SUPFAM" id="SSF74653">
    <property type="entry name" value="TolA/TonB C-terminal domain"/>
    <property type="match status" value="1"/>
</dbReference>
<dbReference type="GO" id="GO:0031992">
    <property type="term" value="F:energy transducer activity"/>
    <property type="evidence" value="ECO:0007669"/>
    <property type="project" value="InterPro"/>
</dbReference>
<dbReference type="GO" id="GO:0098797">
    <property type="term" value="C:plasma membrane protein complex"/>
    <property type="evidence" value="ECO:0007669"/>
    <property type="project" value="TreeGrafter"/>
</dbReference>
<feature type="compositionally biased region" description="Basic and acidic residues" evidence="11">
    <location>
        <begin position="127"/>
        <end position="137"/>
    </location>
</feature>
<comment type="subcellular location">
    <subcellularLocation>
        <location evidence="1 10">Cell inner membrane</location>
        <topology evidence="1 10">Single-pass membrane protein</topology>
        <orientation evidence="1 10">Periplasmic side</orientation>
    </subcellularLocation>
</comment>
<keyword evidence="12" id="KW-0732">Signal</keyword>
<keyword evidence="5 10" id="KW-0997">Cell inner membrane</keyword>
<dbReference type="AlphaFoldDB" id="A0A455W731"/>
<reference evidence="14" key="1">
    <citation type="submission" date="2019-03" db="EMBL/GenBank/DDBJ databases">
        <title>Whole genome analysis of nitrate-reducing bacteria Marinobacter hydrocarbonoclasticus YB03.</title>
        <authorList>
            <person name="Azam A.H."/>
            <person name="Yuk S.R."/>
            <person name="Kamarisima K."/>
            <person name="Miyanaga K."/>
            <person name="Tanji Y."/>
        </authorList>
    </citation>
    <scope>NUCLEOTIDE SEQUENCE</scope>
    <source>
        <strain evidence="14">YB03</strain>
    </source>
</reference>
<dbReference type="PRINTS" id="PR01374">
    <property type="entry name" value="TONBPROTEIN"/>
</dbReference>
<keyword evidence="8" id="KW-1133">Transmembrane helix</keyword>
<dbReference type="GO" id="GO:0030288">
    <property type="term" value="C:outer membrane-bounded periplasmic space"/>
    <property type="evidence" value="ECO:0007669"/>
    <property type="project" value="InterPro"/>
</dbReference>
<evidence type="ECO:0000256" key="4">
    <source>
        <dbReference type="ARBA" id="ARBA00022475"/>
    </source>
</evidence>
<gene>
    <name evidence="14" type="ORF">YBY_06350</name>
</gene>
<sequence length="269" mass="28813">MGLKRRYLFAGALCALAFHAGAFLIVQGVLAQQPVPDVAADEGTDGVFVTLASAEMSPVESSSDAYPGPVQTTPKEEPQKRPDPVQAPMPAPSPEIKPEPLPEPEPKPQPTPEPEPEPVEPVSITSEPDRDVEEQKVSETSGADPAPTAEPNLAPAEDASATPATQADTGGVVNDEARYLQALLGHLNRYKRYPDSARRMRREGVVEVTFTVNRQGQVADARVVKSAGFRPLDDEVRDMLSRAVPLPGVPADYGRPELTVTLPVAFSLR</sequence>
<dbReference type="GO" id="GO:0015031">
    <property type="term" value="P:protein transport"/>
    <property type="evidence" value="ECO:0007669"/>
    <property type="project" value="UniProtKB-UniRule"/>
</dbReference>
<accession>A0A455W731</accession>
<dbReference type="InterPro" id="IPR003538">
    <property type="entry name" value="TonB"/>
</dbReference>
<evidence type="ECO:0000256" key="8">
    <source>
        <dbReference type="ARBA" id="ARBA00022989"/>
    </source>
</evidence>
<dbReference type="PANTHER" id="PTHR33446:SF2">
    <property type="entry name" value="PROTEIN TONB"/>
    <property type="match status" value="1"/>
</dbReference>
<dbReference type="EMBL" id="AP019537">
    <property type="protein sequence ID" value="BBJ02787.1"/>
    <property type="molecule type" value="Genomic_DNA"/>
</dbReference>
<comment type="similarity">
    <text evidence="2 10">Belongs to the TonB family.</text>
</comment>
<organism evidence="14">
    <name type="scientific">Marinobacter nauticus</name>
    <name type="common">Marinobacter hydrocarbonoclasticus</name>
    <name type="synonym">Marinobacter aquaeolei</name>
    <dbReference type="NCBI Taxonomy" id="2743"/>
    <lineage>
        <taxon>Bacteria</taxon>
        <taxon>Pseudomonadati</taxon>
        <taxon>Pseudomonadota</taxon>
        <taxon>Gammaproteobacteria</taxon>
        <taxon>Pseudomonadales</taxon>
        <taxon>Marinobacteraceae</taxon>
        <taxon>Marinobacter</taxon>
    </lineage>
</organism>
<feature type="compositionally biased region" description="Basic and acidic residues" evidence="11">
    <location>
        <begin position="96"/>
        <end position="106"/>
    </location>
</feature>
<dbReference type="InterPro" id="IPR006260">
    <property type="entry name" value="TonB/TolA_C"/>
</dbReference>
<feature type="signal peptide" evidence="12">
    <location>
        <begin position="1"/>
        <end position="31"/>
    </location>
</feature>
<evidence type="ECO:0000256" key="7">
    <source>
        <dbReference type="ARBA" id="ARBA00022927"/>
    </source>
</evidence>
<evidence type="ECO:0000256" key="3">
    <source>
        <dbReference type="ARBA" id="ARBA00022448"/>
    </source>
</evidence>
<evidence type="ECO:0000256" key="12">
    <source>
        <dbReference type="SAM" id="SignalP"/>
    </source>
</evidence>
<keyword evidence="7 10" id="KW-0653">Protein transport</keyword>
<evidence type="ECO:0000256" key="2">
    <source>
        <dbReference type="ARBA" id="ARBA00006555"/>
    </source>
</evidence>
<keyword evidence="9" id="KW-0472">Membrane</keyword>
<protein>
    <recommendedName>
        <fullName evidence="10">Protein TonB</fullName>
    </recommendedName>
</protein>
<dbReference type="InterPro" id="IPR051045">
    <property type="entry name" value="TonB-dependent_transducer"/>
</dbReference>
<evidence type="ECO:0000256" key="5">
    <source>
        <dbReference type="ARBA" id="ARBA00022519"/>
    </source>
</evidence>
<evidence type="ECO:0000256" key="11">
    <source>
        <dbReference type="SAM" id="MobiDB-lite"/>
    </source>
</evidence>
<evidence type="ECO:0000256" key="6">
    <source>
        <dbReference type="ARBA" id="ARBA00022692"/>
    </source>
</evidence>
<keyword evidence="6" id="KW-0812">Transmembrane</keyword>
<evidence type="ECO:0000313" key="14">
    <source>
        <dbReference type="EMBL" id="BBJ02787.1"/>
    </source>
</evidence>
<dbReference type="PANTHER" id="PTHR33446">
    <property type="entry name" value="PROTEIN TONB-RELATED"/>
    <property type="match status" value="1"/>
</dbReference>
<dbReference type="Pfam" id="PF03544">
    <property type="entry name" value="TonB_C"/>
    <property type="match status" value="1"/>
</dbReference>
<dbReference type="PROSITE" id="PS52015">
    <property type="entry name" value="TONB_CTD"/>
    <property type="match status" value="1"/>
</dbReference>
<dbReference type="InterPro" id="IPR037682">
    <property type="entry name" value="TonB_C"/>
</dbReference>
<comment type="function">
    <text evidence="10">Interacts with outer membrane receptor proteins that carry out high-affinity binding and energy dependent uptake into the periplasmic space of specific substrates. It could act to transduce energy from the cytoplasmic membrane to specific energy-requiring processes in the outer membrane, resulting in the release into the periplasm of ligands bound by these outer membrane proteins.</text>
</comment>
<feature type="compositionally biased region" description="Pro residues" evidence="11">
    <location>
        <begin position="85"/>
        <end position="95"/>
    </location>
</feature>
<dbReference type="GO" id="GO:0055085">
    <property type="term" value="P:transmembrane transport"/>
    <property type="evidence" value="ECO:0007669"/>
    <property type="project" value="InterPro"/>
</dbReference>
<keyword evidence="4 10" id="KW-1003">Cell membrane</keyword>
<evidence type="ECO:0000256" key="1">
    <source>
        <dbReference type="ARBA" id="ARBA00004383"/>
    </source>
</evidence>
<dbReference type="NCBIfam" id="TIGR01352">
    <property type="entry name" value="tonB_Cterm"/>
    <property type="match status" value="1"/>
</dbReference>
<keyword evidence="3 10" id="KW-0813">Transport</keyword>
<feature type="domain" description="TonB C-terminal" evidence="13">
    <location>
        <begin position="178"/>
        <end position="269"/>
    </location>
</feature>
<feature type="compositionally biased region" description="Basic and acidic residues" evidence="11">
    <location>
        <begin position="74"/>
        <end position="83"/>
    </location>
</feature>
<feature type="chain" id="PRO_5019838490" description="Protein TonB" evidence="12">
    <location>
        <begin position="32"/>
        <end position="269"/>
    </location>
</feature>
<proteinExistence type="inferred from homology"/>
<evidence type="ECO:0000259" key="13">
    <source>
        <dbReference type="PROSITE" id="PS52015"/>
    </source>
</evidence>
<evidence type="ECO:0000256" key="10">
    <source>
        <dbReference type="RuleBase" id="RU362123"/>
    </source>
</evidence>
<name>A0A455W731_MARNT</name>